<dbReference type="InterPro" id="IPR030895">
    <property type="entry name" value="T5SS_PEPC_rpt"/>
</dbReference>
<dbReference type="InterPro" id="IPR043990">
    <property type="entry name" value="AC_1"/>
</dbReference>
<dbReference type="InterPro" id="IPR036709">
    <property type="entry name" value="Autotransporte_beta_dom_sf"/>
</dbReference>
<evidence type="ECO:0000256" key="3">
    <source>
        <dbReference type="SAM" id="SignalP"/>
    </source>
</evidence>
<dbReference type="Gene3D" id="2.40.128.130">
    <property type="entry name" value="Autotransporter beta-domain"/>
    <property type="match status" value="1"/>
</dbReference>
<dbReference type="SMART" id="SM00869">
    <property type="entry name" value="Autotransporter"/>
    <property type="match status" value="1"/>
</dbReference>
<dbReference type="PANTHER" id="PTHR12338:SF5">
    <property type="entry name" value="ANTIGEN 43-RELATED"/>
    <property type="match status" value="1"/>
</dbReference>
<dbReference type="Pfam" id="PF18883">
    <property type="entry name" value="AC_1"/>
    <property type="match status" value="1"/>
</dbReference>
<dbReference type="SUPFAM" id="SSF51126">
    <property type="entry name" value="Pectin lyase-like"/>
    <property type="match status" value="1"/>
</dbReference>
<gene>
    <name evidence="5" type="primary">icsA_6</name>
    <name evidence="5" type="ORF">NCTC12151_01706</name>
</gene>
<sequence length="1072" mass="111788">MLKKYRASILGSAIASALFTTCTIPAFAANIIVDSHQTVPGDFPSSWTIALGDQLLIGHSANGELTISSGANVYTPSPIQIGGAINGPSYGTGVVGTGTGTLNVQGVGTILTSKGDFTVGKTATGSLTVTDKASLIASKLYVGFDGNGEALISNGATAQIGIFDIGGVQGWYNTTYRHGTGEGKATITGIGTDVDVSTYITVGNNAKGYLEVLDGAKVAINTGTGTFGGILTISNLGKSGTVVVDGAGSQLTSTQGILMNGDAAATADSWATLKVSNSGYVHTDDMLKSTISSNSRARIDVVSGGNLDVAKNVYIGANNSSVQTENVINIDGGGSFTAKSAFIAARNDSAKLDVNISNGGKLLVGSNAGHWAAFNEGVNSVTNFNMSTNGVFEAPEVYLGFRGTTNLNIMSGSQFIISGLTYISDDAASLTNILVSGASSLYSTDSAYVAFDGTANIYVADSGTFQSTNGIHLAYGSGAAATLNVGTGGKAGTVDTPTIIGYAGGDAQVNFRHSDEAAFAPVMSGALGVNVENIASGNTIFTAQNTYTGDTHVKTGKLSAGAANAFSANSAVSVDTGGVLNLNNYDQSVASLTHKGLLTFGNTPGTTMEVTGDYVGDGGTIAFNTVLAYDDAATDRLVVLGNTSGTTNVTVANAGGTGAQTLDGIKIVEVQGASNGVFVKAAGQRIVAGAYEYDLARGTDASANSQSSNWYLTSTCVNGVGDCENPGGGTEPGDPDPKPGGNDDKEHIYRPEGGAYIDNIATANQAFVHTLHDRLGEPQYTDAVKGQIEHPTSMWLRTVGGHNRSHSSDSQAKTQSNRFVIQGGGDIASWSSSGEDRTHIGLMFGYVNGKGNTQSRLTDYKAKSQTNGYSAGVYGTWYQNDAEKTGLYVDSWAQYNWFKHSINGDNISGEKYKSRGEVLSLESGYTFLLKDNKARQEKLFLQPQAQVVWMNVKAKDHRETNGTRVSSYGDGNLMTRLGARLYLQGQHEQDRGKDRVFQPFIEANWLHNSKNFGAKMNGVRVDQEGSRNLGELKLGVEGQINKRLNLWGNVSEKLGKSGYSDTSALIGIKYMF</sequence>
<dbReference type="PROSITE" id="PS51208">
    <property type="entry name" value="AUTOTRANSPORTER"/>
    <property type="match status" value="1"/>
</dbReference>
<dbReference type="CDD" id="cd01344">
    <property type="entry name" value="PL2_Passenger_AT"/>
    <property type="match status" value="1"/>
</dbReference>
<dbReference type="AlphaFoldDB" id="A0A2X4UPN3"/>
<feature type="region of interest" description="Disordered" evidence="2">
    <location>
        <begin position="722"/>
        <end position="750"/>
    </location>
</feature>
<feature type="compositionally biased region" description="Basic and acidic residues" evidence="2">
    <location>
        <begin position="735"/>
        <end position="750"/>
    </location>
</feature>
<dbReference type="InterPro" id="IPR012332">
    <property type="entry name" value="Autotransporter_pectin_lyase_C"/>
</dbReference>
<reference evidence="5 6" key="1">
    <citation type="submission" date="2018-06" db="EMBL/GenBank/DDBJ databases">
        <authorList>
            <consortium name="Pathogen Informatics"/>
            <person name="Doyle S."/>
        </authorList>
    </citation>
    <scope>NUCLEOTIDE SEQUENCE [LARGE SCALE GENOMIC DNA]</scope>
    <source>
        <strain evidence="5 6">NCTC12151</strain>
    </source>
</reference>
<evidence type="ECO:0000313" key="5">
    <source>
        <dbReference type="EMBL" id="SQI40731.1"/>
    </source>
</evidence>
<organism evidence="5 6">
    <name type="scientific">Leminorella richardii</name>
    <dbReference type="NCBI Taxonomy" id="158841"/>
    <lineage>
        <taxon>Bacteria</taxon>
        <taxon>Pseudomonadati</taxon>
        <taxon>Pseudomonadota</taxon>
        <taxon>Gammaproteobacteria</taxon>
        <taxon>Enterobacterales</taxon>
        <taxon>Budviciaceae</taxon>
        <taxon>Leminorella</taxon>
    </lineage>
</organism>
<dbReference type="SUPFAM" id="SSF103515">
    <property type="entry name" value="Autotransporter"/>
    <property type="match status" value="1"/>
</dbReference>
<dbReference type="InterPro" id="IPR006315">
    <property type="entry name" value="OM_autotransptr_brl_dom"/>
</dbReference>
<dbReference type="InterPro" id="IPR011050">
    <property type="entry name" value="Pectin_lyase_fold/virulence"/>
</dbReference>
<keyword evidence="1 3" id="KW-0732">Signal</keyword>
<dbReference type="Gene3D" id="2.160.20.20">
    <property type="match status" value="1"/>
</dbReference>
<evidence type="ECO:0000313" key="6">
    <source>
        <dbReference type="Proteomes" id="UP000249005"/>
    </source>
</evidence>
<dbReference type="NCBIfam" id="TIGR04393">
    <property type="entry name" value="rpt_T5SS_PEPC"/>
    <property type="match status" value="1"/>
</dbReference>
<name>A0A2X4UPN3_9GAMM</name>
<proteinExistence type="predicted"/>
<dbReference type="PANTHER" id="PTHR12338">
    <property type="entry name" value="AUTOTRANSPORTER"/>
    <property type="match status" value="1"/>
</dbReference>
<dbReference type="EMBL" id="LS483470">
    <property type="protein sequence ID" value="SQI40731.1"/>
    <property type="molecule type" value="Genomic_DNA"/>
</dbReference>
<dbReference type="NCBIfam" id="TIGR01414">
    <property type="entry name" value="autotrans_barl"/>
    <property type="match status" value="1"/>
</dbReference>
<feature type="chain" id="PRO_5015969257" evidence="3">
    <location>
        <begin position="29"/>
        <end position="1072"/>
    </location>
</feature>
<dbReference type="InterPro" id="IPR013425">
    <property type="entry name" value="Autotrns_rpt"/>
</dbReference>
<dbReference type="GO" id="GO:0019867">
    <property type="term" value="C:outer membrane"/>
    <property type="evidence" value="ECO:0007669"/>
    <property type="project" value="InterPro"/>
</dbReference>
<feature type="signal peptide" evidence="3">
    <location>
        <begin position="1"/>
        <end position="28"/>
    </location>
</feature>
<dbReference type="OrthoDB" id="6053567at2"/>
<dbReference type="Proteomes" id="UP000249005">
    <property type="component" value="Chromosome 1"/>
</dbReference>
<evidence type="ECO:0000256" key="2">
    <source>
        <dbReference type="SAM" id="MobiDB-lite"/>
    </source>
</evidence>
<dbReference type="Pfam" id="PF03797">
    <property type="entry name" value="Autotransporter"/>
    <property type="match status" value="1"/>
</dbReference>
<dbReference type="RefSeq" id="WP_111740241.1">
    <property type="nucleotide sequence ID" value="NZ_LR698987.1"/>
</dbReference>
<evidence type="ECO:0000256" key="1">
    <source>
        <dbReference type="ARBA" id="ARBA00022729"/>
    </source>
</evidence>
<dbReference type="KEGG" id="lri:NCTC12151_01706"/>
<dbReference type="InterPro" id="IPR050909">
    <property type="entry name" value="Bact_Autotransporter_VF"/>
</dbReference>
<keyword evidence="6" id="KW-1185">Reference proteome</keyword>
<protein>
    <submittedName>
        <fullName evidence="5">Outer membrane protein IcsA autotransporter</fullName>
    </submittedName>
</protein>
<dbReference type="InterPro" id="IPR005546">
    <property type="entry name" value="Autotransporte_beta"/>
</dbReference>
<evidence type="ECO:0000259" key="4">
    <source>
        <dbReference type="PROSITE" id="PS51208"/>
    </source>
</evidence>
<accession>A0A2X4UPN3</accession>
<dbReference type="NCBIfam" id="TIGR02601">
    <property type="entry name" value="autotrns_rpt"/>
    <property type="match status" value="1"/>
</dbReference>
<feature type="domain" description="Autotransporter" evidence="4">
    <location>
        <begin position="787"/>
        <end position="1072"/>
    </location>
</feature>